<dbReference type="PANTHER" id="PTHR35179">
    <property type="entry name" value="PROTEIN CBG02620"/>
    <property type="match status" value="1"/>
</dbReference>
<dbReference type="Proteomes" id="UP000277580">
    <property type="component" value="Unassembled WGS sequence"/>
</dbReference>
<dbReference type="EMBL" id="ML119106">
    <property type="protein sequence ID" value="RPB17216.1"/>
    <property type="molecule type" value="Genomic_DNA"/>
</dbReference>
<feature type="compositionally biased region" description="Gly residues" evidence="1">
    <location>
        <begin position="191"/>
        <end position="205"/>
    </location>
</feature>
<accession>A0A3N4L3U3</accession>
<dbReference type="STRING" id="1392247.A0A3N4L3U3"/>
<name>A0A3N4L3U3_9PEZI</name>
<dbReference type="OrthoDB" id="420564at2759"/>
<feature type="region of interest" description="Disordered" evidence="1">
    <location>
        <begin position="155"/>
        <end position="220"/>
    </location>
</feature>
<reference evidence="2 3" key="1">
    <citation type="journal article" date="2018" name="Nat. Ecol. Evol.">
        <title>Pezizomycetes genomes reveal the molecular basis of ectomycorrhizal truffle lifestyle.</title>
        <authorList>
            <person name="Murat C."/>
            <person name="Payen T."/>
            <person name="Noel B."/>
            <person name="Kuo A."/>
            <person name="Morin E."/>
            <person name="Chen J."/>
            <person name="Kohler A."/>
            <person name="Krizsan K."/>
            <person name="Balestrini R."/>
            <person name="Da Silva C."/>
            <person name="Montanini B."/>
            <person name="Hainaut M."/>
            <person name="Levati E."/>
            <person name="Barry K.W."/>
            <person name="Belfiori B."/>
            <person name="Cichocki N."/>
            <person name="Clum A."/>
            <person name="Dockter R.B."/>
            <person name="Fauchery L."/>
            <person name="Guy J."/>
            <person name="Iotti M."/>
            <person name="Le Tacon F."/>
            <person name="Lindquist E.A."/>
            <person name="Lipzen A."/>
            <person name="Malagnac F."/>
            <person name="Mello A."/>
            <person name="Molinier V."/>
            <person name="Miyauchi S."/>
            <person name="Poulain J."/>
            <person name="Riccioni C."/>
            <person name="Rubini A."/>
            <person name="Sitrit Y."/>
            <person name="Splivallo R."/>
            <person name="Traeger S."/>
            <person name="Wang M."/>
            <person name="Zifcakova L."/>
            <person name="Wipf D."/>
            <person name="Zambonelli A."/>
            <person name="Paolocci F."/>
            <person name="Nowrousian M."/>
            <person name="Ottonello S."/>
            <person name="Baldrian P."/>
            <person name="Spatafora J.W."/>
            <person name="Henrissat B."/>
            <person name="Nagy L.G."/>
            <person name="Aury J.M."/>
            <person name="Wincker P."/>
            <person name="Grigoriev I.V."/>
            <person name="Bonfante P."/>
            <person name="Martin F.M."/>
        </authorList>
    </citation>
    <scope>NUCLEOTIDE SEQUENCE [LARGE SCALE GENOMIC DNA]</scope>
    <source>
        <strain evidence="2 3">CCBAS932</strain>
    </source>
</reference>
<protein>
    <submittedName>
        <fullName evidence="2">Uncharacterized protein</fullName>
    </submittedName>
</protein>
<dbReference type="AlphaFoldDB" id="A0A3N4L3U3"/>
<sequence length="338" mass="37172">MANSRFISGIGPTPFEPDTPRTLLDGTIGAPAATIAVPTESDRALAAINKQDLHPSALQTISSYNWVYGPGKRLKIIVPGYPSCWNPPQLPIKLPPDTGFRMIHQNEYFSPGTPLRPLLRAVYTHRPDYDIRGVDVVTDRSSLLKLFKFVRGEVKPPPAPTTPTHTGRGGGGYRGRGGLPTPPGSPASRGRGAGLGYRGGGGRGGRTQHQPFNMDPPKEARIDVDIMGGGGGTRASMLLSRWETNSSEVIPEGQFRGWGFQFLNRFTRFGDAGEEAVMDEGELQSHHRVVEYEMGGMRFLVRYHGDAITQSRRGGRVRARRRRRMTGWRRSLSRACRS</sequence>
<feature type="compositionally biased region" description="Gly residues" evidence="1">
    <location>
        <begin position="167"/>
        <end position="178"/>
    </location>
</feature>
<evidence type="ECO:0000256" key="1">
    <source>
        <dbReference type="SAM" id="MobiDB-lite"/>
    </source>
</evidence>
<evidence type="ECO:0000313" key="2">
    <source>
        <dbReference type="EMBL" id="RPB17216.1"/>
    </source>
</evidence>
<dbReference type="InParanoid" id="A0A3N4L3U3"/>
<dbReference type="PANTHER" id="PTHR35179:SF2">
    <property type="entry name" value="START DOMAIN-CONTAINING PROTEIN"/>
    <property type="match status" value="1"/>
</dbReference>
<evidence type="ECO:0000313" key="3">
    <source>
        <dbReference type="Proteomes" id="UP000277580"/>
    </source>
</evidence>
<proteinExistence type="predicted"/>
<organism evidence="2 3">
    <name type="scientific">Morchella conica CCBAS932</name>
    <dbReference type="NCBI Taxonomy" id="1392247"/>
    <lineage>
        <taxon>Eukaryota</taxon>
        <taxon>Fungi</taxon>
        <taxon>Dikarya</taxon>
        <taxon>Ascomycota</taxon>
        <taxon>Pezizomycotina</taxon>
        <taxon>Pezizomycetes</taxon>
        <taxon>Pezizales</taxon>
        <taxon>Morchellaceae</taxon>
        <taxon>Morchella</taxon>
    </lineage>
</organism>
<gene>
    <name evidence="2" type="ORF">P167DRAFT_121724</name>
</gene>
<keyword evidence="3" id="KW-1185">Reference proteome</keyword>